<gene>
    <name evidence="1" type="ORF">NDU88_010555</name>
</gene>
<keyword evidence="2" id="KW-1185">Reference proteome</keyword>
<dbReference type="EMBL" id="JANPWB010000009">
    <property type="protein sequence ID" value="KAJ1157858.1"/>
    <property type="molecule type" value="Genomic_DNA"/>
</dbReference>
<name>A0AAV7S3M3_PLEWA</name>
<protein>
    <submittedName>
        <fullName evidence="1">Uncharacterized protein</fullName>
    </submittedName>
</protein>
<proteinExistence type="predicted"/>
<dbReference type="AlphaFoldDB" id="A0AAV7S3M3"/>
<evidence type="ECO:0000313" key="2">
    <source>
        <dbReference type="Proteomes" id="UP001066276"/>
    </source>
</evidence>
<comment type="caution">
    <text evidence="1">The sequence shown here is derived from an EMBL/GenBank/DDBJ whole genome shotgun (WGS) entry which is preliminary data.</text>
</comment>
<evidence type="ECO:0000313" key="1">
    <source>
        <dbReference type="EMBL" id="KAJ1157858.1"/>
    </source>
</evidence>
<accession>A0AAV7S3M3</accession>
<dbReference type="Proteomes" id="UP001066276">
    <property type="component" value="Chromosome 5"/>
</dbReference>
<reference evidence="1" key="1">
    <citation type="journal article" date="2022" name="bioRxiv">
        <title>Sequencing and chromosome-scale assembly of the giantPleurodeles waltlgenome.</title>
        <authorList>
            <person name="Brown T."/>
            <person name="Elewa A."/>
            <person name="Iarovenko S."/>
            <person name="Subramanian E."/>
            <person name="Araus A.J."/>
            <person name="Petzold A."/>
            <person name="Susuki M."/>
            <person name="Suzuki K.-i.T."/>
            <person name="Hayashi T."/>
            <person name="Toyoda A."/>
            <person name="Oliveira C."/>
            <person name="Osipova E."/>
            <person name="Leigh N.D."/>
            <person name="Simon A."/>
            <person name="Yun M.H."/>
        </authorList>
    </citation>
    <scope>NUCLEOTIDE SEQUENCE</scope>
    <source>
        <strain evidence="1">20211129_DDA</strain>
        <tissue evidence="1">Liver</tissue>
    </source>
</reference>
<organism evidence="1 2">
    <name type="scientific">Pleurodeles waltl</name>
    <name type="common">Iberian ribbed newt</name>
    <dbReference type="NCBI Taxonomy" id="8319"/>
    <lineage>
        <taxon>Eukaryota</taxon>
        <taxon>Metazoa</taxon>
        <taxon>Chordata</taxon>
        <taxon>Craniata</taxon>
        <taxon>Vertebrata</taxon>
        <taxon>Euteleostomi</taxon>
        <taxon>Amphibia</taxon>
        <taxon>Batrachia</taxon>
        <taxon>Caudata</taxon>
        <taxon>Salamandroidea</taxon>
        <taxon>Salamandridae</taxon>
        <taxon>Pleurodelinae</taxon>
        <taxon>Pleurodeles</taxon>
    </lineage>
</organism>
<sequence>MGLLGTTRSSFFYSCMTDTLVFFLRVCHTRQISHRAPQWELCPLPRGYPPARLPPLTCAAFSPDCGGEQARTATTTPAEVLRAGRYRPRASCRTRSMRLAFSRSASALRTHSSDIVLDQVSKQGSAWKNFYAFPLRFLPRPVG</sequence>